<dbReference type="EMBL" id="DTGR01000234">
    <property type="protein sequence ID" value="HHS31031.1"/>
    <property type="molecule type" value="Genomic_DNA"/>
</dbReference>
<dbReference type="AlphaFoldDB" id="A0A7V6DR97"/>
<feature type="transmembrane region" description="Helical" evidence="1">
    <location>
        <begin position="44"/>
        <end position="65"/>
    </location>
</feature>
<sequence length="103" mass="11344">MTKLAEKKRAKALKGVLVFGLLTAAFYLAVFLNSDMVMKYFTKGGFYALLPVSAAFLVSFIHGAFTSNFWSALGIEASKKITKVEQPVTKPAKRVRPRATLRA</sequence>
<feature type="transmembrane region" description="Helical" evidence="1">
    <location>
        <begin position="12"/>
        <end position="32"/>
    </location>
</feature>
<keyword evidence="1" id="KW-0472">Membrane</keyword>
<name>A0A7V6DR97_9BACT</name>
<gene>
    <name evidence="2" type="ORF">ENV52_15200</name>
</gene>
<reference evidence="2" key="1">
    <citation type="journal article" date="2020" name="mSystems">
        <title>Genome- and Community-Level Interaction Insights into Carbon Utilization and Element Cycling Functions of Hydrothermarchaeota in Hydrothermal Sediment.</title>
        <authorList>
            <person name="Zhou Z."/>
            <person name="Liu Y."/>
            <person name="Xu W."/>
            <person name="Pan J."/>
            <person name="Luo Z.H."/>
            <person name="Li M."/>
        </authorList>
    </citation>
    <scope>NUCLEOTIDE SEQUENCE [LARGE SCALE GENOMIC DNA]</scope>
    <source>
        <strain evidence="2">SpSt-767</strain>
    </source>
</reference>
<organism evidence="2">
    <name type="scientific">Desulfobacca acetoxidans</name>
    <dbReference type="NCBI Taxonomy" id="60893"/>
    <lineage>
        <taxon>Bacteria</taxon>
        <taxon>Pseudomonadati</taxon>
        <taxon>Thermodesulfobacteriota</taxon>
        <taxon>Desulfobaccia</taxon>
        <taxon>Desulfobaccales</taxon>
        <taxon>Desulfobaccaceae</taxon>
        <taxon>Desulfobacca</taxon>
    </lineage>
</organism>
<proteinExistence type="predicted"/>
<evidence type="ECO:0000256" key="1">
    <source>
        <dbReference type="SAM" id="Phobius"/>
    </source>
</evidence>
<protein>
    <submittedName>
        <fullName evidence="2">Uncharacterized protein</fullName>
    </submittedName>
</protein>
<accession>A0A7V6DR97</accession>
<keyword evidence="1" id="KW-1133">Transmembrane helix</keyword>
<comment type="caution">
    <text evidence="2">The sequence shown here is derived from an EMBL/GenBank/DDBJ whole genome shotgun (WGS) entry which is preliminary data.</text>
</comment>
<evidence type="ECO:0000313" key="2">
    <source>
        <dbReference type="EMBL" id="HHS31031.1"/>
    </source>
</evidence>
<keyword evidence="1" id="KW-0812">Transmembrane</keyword>